<dbReference type="InterPro" id="IPR000860">
    <property type="entry name" value="HemC"/>
</dbReference>
<dbReference type="PANTHER" id="PTHR11557">
    <property type="entry name" value="PORPHOBILINOGEN DEAMINASE"/>
    <property type="match status" value="1"/>
</dbReference>
<organism evidence="9 10">
    <name type="scientific">Brevibacterium paucivorans</name>
    <dbReference type="NCBI Taxonomy" id="170994"/>
    <lineage>
        <taxon>Bacteria</taxon>
        <taxon>Bacillati</taxon>
        <taxon>Actinomycetota</taxon>
        <taxon>Actinomycetes</taxon>
        <taxon>Micrococcales</taxon>
        <taxon>Brevibacteriaceae</taxon>
        <taxon>Brevibacterium</taxon>
    </lineage>
</organism>
<evidence type="ECO:0000313" key="9">
    <source>
        <dbReference type="EMBL" id="PMD01478.1"/>
    </source>
</evidence>
<dbReference type="PANTHER" id="PTHR11557:SF0">
    <property type="entry name" value="PORPHOBILINOGEN DEAMINASE"/>
    <property type="match status" value="1"/>
</dbReference>
<dbReference type="GO" id="GO:0005737">
    <property type="term" value="C:cytoplasm"/>
    <property type="evidence" value="ECO:0007669"/>
    <property type="project" value="TreeGrafter"/>
</dbReference>
<protein>
    <recommendedName>
        <fullName evidence="3">hydroxymethylbilane synthase</fullName>
        <ecNumber evidence="3">2.5.1.61</ecNumber>
    </recommendedName>
</protein>
<feature type="non-terminal residue" evidence="9">
    <location>
        <position position="126"/>
    </location>
</feature>
<dbReference type="EC" id="2.5.1.61" evidence="3"/>
<gene>
    <name evidence="9" type="ORF">CJ199_14870</name>
</gene>
<dbReference type="GO" id="GO:0004418">
    <property type="term" value="F:hydroxymethylbilane synthase activity"/>
    <property type="evidence" value="ECO:0007669"/>
    <property type="project" value="UniProtKB-EC"/>
</dbReference>
<dbReference type="Proteomes" id="UP000235598">
    <property type="component" value="Unassembled WGS sequence"/>
</dbReference>
<evidence type="ECO:0000256" key="7">
    <source>
        <dbReference type="SAM" id="MobiDB-lite"/>
    </source>
</evidence>
<dbReference type="Gene3D" id="3.40.190.10">
    <property type="entry name" value="Periplasmic binding protein-like II"/>
    <property type="match status" value="2"/>
</dbReference>
<evidence type="ECO:0000256" key="2">
    <source>
        <dbReference type="ARBA" id="ARBA00005638"/>
    </source>
</evidence>
<evidence type="ECO:0000256" key="1">
    <source>
        <dbReference type="ARBA" id="ARBA00002869"/>
    </source>
</evidence>
<dbReference type="SUPFAM" id="SSF53850">
    <property type="entry name" value="Periplasmic binding protein-like II"/>
    <property type="match status" value="1"/>
</dbReference>
<reference evidence="9 10" key="1">
    <citation type="submission" date="2017-09" db="EMBL/GenBank/DDBJ databases">
        <title>Bacterial strain isolated from the female urinary microbiota.</title>
        <authorList>
            <person name="Thomas-White K."/>
            <person name="Kumar N."/>
            <person name="Forster S."/>
            <person name="Putonti C."/>
            <person name="Lawley T."/>
            <person name="Wolfe A.J."/>
        </authorList>
    </citation>
    <scope>NUCLEOTIDE SEQUENCE [LARGE SCALE GENOMIC DNA]</scope>
    <source>
        <strain evidence="9 10">UMB1301</strain>
    </source>
</reference>
<evidence type="ECO:0000256" key="6">
    <source>
        <dbReference type="ARBA" id="ARBA00048169"/>
    </source>
</evidence>
<accession>A0A2N6VIW1</accession>
<sequence>INHVTEGRLDGVVLAAAGVRRLGRLGEVTDFLDSSVMLPAPGQGALAVECRAPDAAHGDFDQEIREALEGLHDPAGCPQSPLCRTKSPTTWSNCPAESSRNRAGLPGNSAIGQQTNFSAPSVLYPA</sequence>
<dbReference type="EMBL" id="PNHK01000526">
    <property type="protein sequence ID" value="PMD01478.1"/>
    <property type="molecule type" value="Genomic_DNA"/>
</dbReference>
<dbReference type="AlphaFoldDB" id="A0A2N6VIW1"/>
<keyword evidence="4" id="KW-0808">Transferase</keyword>
<evidence type="ECO:0000256" key="5">
    <source>
        <dbReference type="ARBA" id="ARBA00023244"/>
    </source>
</evidence>
<evidence type="ECO:0000256" key="4">
    <source>
        <dbReference type="ARBA" id="ARBA00022679"/>
    </source>
</evidence>
<evidence type="ECO:0000259" key="8">
    <source>
        <dbReference type="Pfam" id="PF01379"/>
    </source>
</evidence>
<evidence type="ECO:0000313" key="10">
    <source>
        <dbReference type="Proteomes" id="UP000235598"/>
    </source>
</evidence>
<evidence type="ECO:0000256" key="3">
    <source>
        <dbReference type="ARBA" id="ARBA00012655"/>
    </source>
</evidence>
<feature type="region of interest" description="Disordered" evidence="7">
    <location>
        <begin position="87"/>
        <end position="113"/>
    </location>
</feature>
<feature type="non-terminal residue" evidence="9">
    <location>
        <position position="1"/>
    </location>
</feature>
<dbReference type="Pfam" id="PF01379">
    <property type="entry name" value="Porphobil_deam"/>
    <property type="match status" value="1"/>
</dbReference>
<proteinExistence type="inferred from homology"/>
<dbReference type="GO" id="GO:0006783">
    <property type="term" value="P:heme biosynthetic process"/>
    <property type="evidence" value="ECO:0007669"/>
    <property type="project" value="TreeGrafter"/>
</dbReference>
<name>A0A2N6VIW1_9MICO</name>
<comment type="similarity">
    <text evidence="2">Belongs to the HMBS family.</text>
</comment>
<comment type="catalytic activity">
    <reaction evidence="6">
        <text>4 porphobilinogen + H2O = hydroxymethylbilane + 4 NH4(+)</text>
        <dbReference type="Rhea" id="RHEA:13185"/>
        <dbReference type="ChEBI" id="CHEBI:15377"/>
        <dbReference type="ChEBI" id="CHEBI:28938"/>
        <dbReference type="ChEBI" id="CHEBI:57845"/>
        <dbReference type="ChEBI" id="CHEBI:58126"/>
        <dbReference type="EC" id="2.5.1.61"/>
    </reaction>
</comment>
<feature type="domain" description="Porphobilinogen deaminase N-terminal" evidence="8">
    <location>
        <begin position="2"/>
        <end position="55"/>
    </location>
</feature>
<comment type="caution">
    <text evidence="9">The sequence shown here is derived from an EMBL/GenBank/DDBJ whole genome shotgun (WGS) entry which is preliminary data.</text>
</comment>
<comment type="function">
    <text evidence="1">Tetrapolymerization of the monopyrrole PBG into the hydroxymethylbilane pre-uroporphyrinogen in several discrete steps.</text>
</comment>
<dbReference type="InterPro" id="IPR022417">
    <property type="entry name" value="Porphobilin_deaminase_N"/>
</dbReference>
<feature type="compositionally biased region" description="Polar residues" evidence="7">
    <location>
        <begin position="87"/>
        <end position="98"/>
    </location>
</feature>
<keyword evidence="5" id="KW-0627">Porphyrin biosynthesis</keyword>